<dbReference type="EMBL" id="JAEKNS010000131">
    <property type="protein sequence ID" value="MBJ7595701.1"/>
    <property type="molecule type" value="Genomic_DNA"/>
</dbReference>
<reference evidence="3" key="2">
    <citation type="submission" date="2018-05" db="EMBL/GenBank/DDBJ databases">
        <authorList>
            <person name="Ferrari B."/>
        </authorList>
    </citation>
    <scope>NUCLEOTIDE SEQUENCE</scope>
    <source>
        <strain evidence="3">RRmetagenome_bin12</strain>
    </source>
</reference>
<feature type="transmembrane region" description="Helical" evidence="1">
    <location>
        <begin position="61"/>
        <end position="83"/>
    </location>
</feature>
<sequence length="221" mass="22708">MAAILASVISAIFAWVVFTRFTRTGRPAFAAWTAGLLIFAAAAACQAIGERIGFNAPLFRAFYLLGGVLGVIWLSMGTLFLLAPARGARIATLILAALTLLISVDAAVVQVDAARLSSTSGVLGDAISHGSPLQLGAVVLNIVGTLILVGGSAWSAYRLLRDHGGADRVICNVLLTIGAFVIAAGFSAAKIAGGSLDTLGVYEAIGIAVMFVGFLSIGRFR</sequence>
<feature type="transmembrane region" description="Helical" evidence="1">
    <location>
        <begin position="201"/>
        <end position="220"/>
    </location>
</feature>
<reference evidence="3 4" key="1">
    <citation type="journal article" date="2017" name="Nature">
        <title>Atmospheric trace gases support primary production in Antarctic desert surface soil.</title>
        <authorList>
            <person name="Ji M."/>
            <person name="Greening C."/>
            <person name="Vanwonterghem I."/>
            <person name="Carere C.R."/>
            <person name="Bay S.K."/>
            <person name="Steen J.A."/>
            <person name="Montgomery K."/>
            <person name="Lines T."/>
            <person name="Beardall J."/>
            <person name="van Dorst J."/>
            <person name="Snape I."/>
            <person name="Stott M.B."/>
            <person name="Hugenholtz P."/>
            <person name="Ferrari B.C."/>
        </authorList>
    </citation>
    <scope>NUCLEOTIDE SEQUENCE [LARGE SCALE GENOMIC DNA]</scope>
    <source>
        <strain evidence="3">RRmetagenome_bin12</strain>
    </source>
</reference>
<feature type="transmembrane region" description="Helical" evidence="1">
    <location>
        <begin position="90"/>
        <end position="113"/>
    </location>
</feature>
<dbReference type="Proteomes" id="UP000248724">
    <property type="component" value="Unassembled WGS sequence"/>
</dbReference>
<dbReference type="RefSeq" id="WP_337313047.1">
    <property type="nucleotide sequence ID" value="NZ_JAEKNS010000131.1"/>
</dbReference>
<evidence type="ECO:0000313" key="4">
    <source>
        <dbReference type="Proteomes" id="UP000248724"/>
    </source>
</evidence>
<evidence type="ECO:0008006" key="6">
    <source>
        <dbReference type="Google" id="ProtNLM"/>
    </source>
</evidence>
<keyword evidence="1" id="KW-0812">Transmembrane</keyword>
<evidence type="ECO:0000313" key="2">
    <source>
        <dbReference type="EMBL" id="MBJ7595701.1"/>
    </source>
</evidence>
<accession>A0A934N4K3</accession>
<reference evidence="2 5" key="3">
    <citation type="submission" date="2020-10" db="EMBL/GenBank/DDBJ databases">
        <title>Ca. Dormibacterota MAGs.</title>
        <authorList>
            <person name="Montgomery K."/>
        </authorList>
    </citation>
    <scope>NUCLEOTIDE SEQUENCE [LARGE SCALE GENOMIC DNA]</scope>
    <source>
        <strain evidence="2">SC8812_S17_18</strain>
    </source>
</reference>
<dbReference type="EMBL" id="QHBU01000282">
    <property type="protein sequence ID" value="PZR77772.1"/>
    <property type="molecule type" value="Genomic_DNA"/>
</dbReference>
<protein>
    <recommendedName>
        <fullName evidence="6">Histidine kinase N-terminal 7TM region domain-containing protein</fullName>
    </recommendedName>
</protein>
<evidence type="ECO:0000313" key="3">
    <source>
        <dbReference type="EMBL" id="PZR77772.1"/>
    </source>
</evidence>
<organism evidence="3 4">
    <name type="scientific">Candidatus Aeolococcus gillhamiae</name>
    <dbReference type="NCBI Taxonomy" id="3127015"/>
    <lineage>
        <taxon>Bacteria</taxon>
        <taxon>Bacillati</taxon>
        <taxon>Candidatus Dormiibacterota</taxon>
        <taxon>Candidatus Dormibacteria</taxon>
        <taxon>Candidatus Aeolococcales</taxon>
        <taxon>Candidatus Aeolococcaceae</taxon>
        <taxon>Candidatus Aeolococcus</taxon>
    </lineage>
</organism>
<accession>A0A2W5YXX9</accession>
<name>A0A2W5YXX9_9BACT</name>
<dbReference type="AlphaFoldDB" id="A0A2W5YXX9"/>
<feature type="transmembrane region" description="Helical" evidence="1">
    <location>
        <begin position="133"/>
        <end position="157"/>
    </location>
</feature>
<evidence type="ECO:0000256" key="1">
    <source>
        <dbReference type="SAM" id="Phobius"/>
    </source>
</evidence>
<keyword evidence="1" id="KW-0472">Membrane</keyword>
<gene>
    <name evidence="3" type="ORF">DLM65_14800</name>
    <name evidence="2" type="ORF">JF886_12730</name>
</gene>
<proteinExistence type="predicted"/>
<evidence type="ECO:0000313" key="5">
    <source>
        <dbReference type="Proteomes" id="UP000606991"/>
    </source>
</evidence>
<feature type="transmembrane region" description="Helical" evidence="1">
    <location>
        <begin position="29"/>
        <end position="49"/>
    </location>
</feature>
<keyword evidence="1" id="KW-1133">Transmembrane helix</keyword>
<feature type="transmembrane region" description="Helical" evidence="1">
    <location>
        <begin position="6"/>
        <end position="22"/>
    </location>
</feature>
<feature type="transmembrane region" description="Helical" evidence="1">
    <location>
        <begin position="169"/>
        <end position="189"/>
    </location>
</feature>
<comment type="caution">
    <text evidence="3">The sequence shown here is derived from an EMBL/GenBank/DDBJ whole genome shotgun (WGS) entry which is preliminary data.</text>
</comment>
<dbReference type="Proteomes" id="UP000606991">
    <property type="component" value="Unassembled WGS sequence"/>
</dbReference>